<organism evidence="1 2">
    <name type="scientific">Cetraspora pellucida</name>
    <dbReference type="NCBI Taxonomy" id="1433469"/>
    <lineage>
        <taxon>Eukaryota</taxon>
        <taxon>Fungi</taxon>
        <taxon>Fungi incertae sedis</taxon>
        <taxon>Mucoromycota</taxon>
        <taxon>Glomeromycotina</taxon>
        <taxon>Glomeromycetes</taxon>
        <taxon>Diversisporales</taxon>
        <taxon>Gigasporaceae</taxon>
        <taxon>Cetraspora</taxon>
    </lineage>
</organism>
<dbReference type="EMBL" id="CAJVPW010032238">
    <property type="protein sequence ID" value="CAG8728317.1"/>
    <property type="molecule type" value="Genomic_DNA"/>
</dbReference>
<feature type="non-terminal residue" evidence="1">
    <location>
        <position position="40"/>
    </location>
</feature>
<feature type="non-terminal residue" evidence="1">
    <location>
        <position position="1"/>
    </location>
</feature>
<name>A0ACA9Q343_9GLOM</name>
<reference evidence="1" key="1">
    <citation type="submission" date="2021-06" db="EMBL/GenBank/DDBJ databases">
        <authorList>
            <person name="Kallberg Y."/>
            <person name="Tangrot J."/>
            <person name="Rosling A."/>
        </authorList>
    </citation>
    <scope>NUCLEOTIDE SEQUENCE</scope>
    <source>
        <strain evidence="1">28 12/20/2015</strain>
    </source>
</reference>
<sequence length="40" mass="4528">HPNDEDSSVLAELEESLKTLSPRHPMSLAHYTNLPEEINL</sequence>
<gene>
    <name evidence="1" type="ORF">SPELUC_LOCUS12919</name>
</gene>
<keyword evidence="2" id="KW-1185">Reference proteome</keyword>
<dbReference type="Proteomes" id="UP000789366">
    <property type="component" value="Unassembled WGS sequence"/>
</dbReference>
<accession>A0ACA9Q343</accession>
<comment type="caution">
    <text evidence="1">The sequence shown here is derived from an EMBL/GenBank/DDBJ whole genome shotgun (WGS) entry which is preliminary data.</text>
</comment>
<evidence type="ECO:0000313" key="1">
    <source>
        <dbReference type="EMBL" id="CAG8728317.1"/>
    </source>
</evidence>
<evidence type="ECO:0000313" key="2">
    <source>
        <dbReference type="Proteomes" id="UP000789366"/>
    </source>
</evidence>
<protein>
    <submittedName>
        <fullName evidence="1">7773_t:CDS:1</fullName>
    </submittedName>
</protein>
<proteinExistence type="predicted"/>